<dbReference type="OrthoDB" id="43786at2157"/>
<dbReference type="GO" id="GO:0008972">
    <property type="term" value="F:phosphomethylpyrimidine kinase activity"/>
    <property type="evidence" value="ECO:0007669"/>
    <property type="project" value="InterPro"/>
</dbReference>
<dbReference type="InterPro" id="IPR029056">
    <property type="entry name" value="Ribokinase-like"/>
</dbReference>
<keyword evidence="1" id="KW-0808">Transferase</keyword>
<dbReference type="EMBL" id="MWPH01000001">
    <property type="protein sequence ID" value="OVE85355.1"/>
    <property type="molecule type" value="Genomic_DNA"/>
</dbReference>
<dbReference type="PANTHER" id="PTHR20858">
    <property type="entry name" value="PHOSPHOMETHYLPYRIMIDINE KINASE"/>
    <property type="match status" value="1"/>
</dbReference>
<dbReference type="FunFam" id="3.40.1190.20:FF:000003">
    <property type="entry name" value="Phosphomethylpyrimidine kinase ThiD"/>
    <property type="match status" value="1"/>
</dbReference>
<dbReference type="InterPro" id="IPR019293">
    <property type="entry name" value="ThiN"/>
</dbReference>
<evidence type="ECO:0000259" key="6">
    <source>
        <dbReference type="Pfam" id="PF10120"/>
    </source>
</evidence>
<dbReference type="GO" id="GO:0009228">
    <property type="term" value="P:thiamine biosynthetic process"/>
    <property type="evidence" value="ECO:0007669"/>
    <property type="project" value="InterPro"/>
</dbReference>
<dbReference type="GO" id="GO:0005524">
    <property type="term" value="F:ATP binding"/>
    <property type="evidence" value="ECO:0007669"/>
    <property type="project" value="UniProtKB-KW"/>
</dbReference>
<evidence type="ECO:0000256" key="3">
    <source>
        <dbReference type="ARBA" id="ARBA00022777"/>
    </source>
</evidence>
<evidence type="ECO:0000256" key="2">
    <source>
        <dbReference type="ARBA" id="ARBA00022741"/>
    </source>
</evidence>
<evidence type="ECO:0000259" key="5">
    <source>
        <dbReference type="Pfam" id="PF08543"/>
    </source>
</evidence>
<evidence type="ECO:0000313" key="8">
    <source>
        <dbReference type="Proteomes" id="UP000196084"/>
    </source>
</evidence>
<dbReference type="GO" id="GO:0005829">
    <property type="term" value="C:cytosol"/>
    <property type="evidence" value="ECO:0007669"/>
    <property type="project" value="TreeGrafter"/>
</dbReference>
<dbReference type="GO" id="GO:0008902">
    <property type="term" value="F:hydroxymethylpyrimidine kinase activity"/>
    <property type="evidence" value="ECO:0007669"/>
    <property type="project" value="TreeGrafter"/>
</dbReference>
<evidence type="ECO:0000256" key="4">
    <source>
        <dbReference type="ARBA" id="ARBA00022840"/>
    </source>
</evidence>
<keyword evidence="8" id="KW-1185">Reference proteome</keyword>
<dbReference type="Pfam" id="PF08543">
    <property type="entry name" value="Phos_pyr_kin"/>
    <property type="match status" value="1"/>
</dbReference>
<evidence type="ECO:0000313" key="7">
    <source>
        <dbReference type="EMBL" id="OVE85355.1"/>
    </source>
</evidence>
<dbReference type="SUPFAM" id="SSF53639">
    <property type="entry name" value="AraD/HMP-PK domain-like"/>
    <property type="match status" value="1"/>
</dbReference>
<dbReference type="RefSeq" id="WP_087713687.1">
    <property type="nucleotide sequence ID" value="NZ_MWPH01000001.1"/>
</dbReference>
<dbReference type="AlphaFoldDB" id="A0A202EAS7"/>
<dbReference type="Pfam" id="PF10120">
    <property type="entry name" value="ThiN"/>
    <property type="match status" value="1"/>
</dbReference>
<gene>
    <name evidence="7" type="ORF">B2G88_00560</name>
</gene>
<accession>A0A202EAS7</accession>
<keyword evidence="4" id="KW-0067">ATP-binding</keyword>
<dbReference type="InterPro" id="IPR013749">
    <property type="entry name" value="PM/HMP-P_kinase-1"/>
</dbReference>
<dbReference type="CDD" id="cd01169">
    <property type="entry name" value="HMPP_kinase"/>
    <property type="match status" value="1"/>
</dbReference>
<feature type="domain" description="Thiamine-phosphate synthase ThiN" evidence="6">
    <location>
        <begin position="278"/>
        <end position="423"/>
    </location>
</feature>
<dbReference type="Gene3D" id="3.40.225.10">
    <property type="entry name" value="Class II aldolase/adducin N-terminal domain"/>
    <property type="match status" value="1"/>
</dbReference>
<feature type="domain" description="Pyridoxamine kinase/Phosphomethylpyrimidine kinase" evidence="5">
    <location>
        <begin position="19"/>
        <end position="261"/>
    </location>
</feature>
<dbReference type="PANTHER" id="PTHR20858:SF17">
    <property type="entry name" value="HYDROXYMETHYLPYRIMIDINE_PHOSPHOMETHYLPYRIMIDINE KINASE THI20-RELATED"/>
    <property type="match status" value="1"/>
</dbReference>
<keyword evidence="2" id="KW-0547">Nucleotide-binding</keyword>
<proteinExistence type="predicted"/>
<protein>
    <submittedName>
        <fullName evidence="7">Bifunctional hydroxymethylpyrimidine kinase/phosphomethylpyrimidine kinase</fullName>
    </submittedName>
</protein>
<dbReference type="InterPro" id="IPR036409">
    <property type="entry name" value="Aldolase_II/adducin_N_sf"/>
</dbReference>
<organism evidence="7 8">
    <name type="scientific">Natronolimnobius baerhuensis</name>
    <dbReference type="NCBI Taxonomy" id="253108"/>
    <lineage>
        <taxon>Archaea</taxon>
        <taxon>Methanobacteriati</taxon>
        <taxon>Methanobacteriota</taxon>
        <taxon>Stenosarchaea group</taxon>
        <taxon>Halobacteria</taxon>
        <taxon>Halobacteriales</taxon>
        <taxon>Natrialbaceae</taxon>
        <taxon>Natronolimnobius</taxon>
    </lineage>
</organism>
<dbReference type="Gene3D" id="3.40.1190.20">
    <property type="match status" value="1"/>
</dbReference>
<evidence type="ECO:0000256" key="1">
    <source>
        <dbReference type="ARBA" id="ARBA00022679"/>
    </source>
</evidence>
<keyword evidence="3 7" id="KW-0418">Kinase</keyword>
<name>A0A202EAS7_9EURY</name>
<dbReference type="InterPro" id="IPR004399">
    <property type="entry name" value="HMP/HMP-P_kinase_dom"/>
</dbReference>
<dbReference type="SUPFAM" id="SSF53613">
    <property type="entry name" value="Ribokinase-like"/>
    <property type="match status" value="1"/>
</dbReference>
<dbReference type="NCBIfam" id="TIGR00097">
    <property type="entry name" value="HMP-P_kinase"/>
    <property type="match status" value="1"/>
</dbReference>
<sequence length="438" mass="45506">MRTPAPETRPVALTIAGSDSGGGAGIQADLATMVAHGVFGTSAITAVTAQNTRGVESSFALPTAELDAQIDAVTGDFSVGAAKTGMLATTEIVETVAERAREFDFPLVVDPVMVATTGDRLLEPAAERAYEDLLAEATLATPNADEAEVLTGTVVEDADSAPEAGTALLETGVDAVLVKGGHVPGEQVQDILVTADGSQTFEHPRIDTEATHGSGCSLAAAIAARLANGDELADAVAGATDFLARAVRYYYDVGEGPGAVNHAVDLRNAAAREATAEEVEVILERLVATDVSALVPEVGMNVVGATPYAESANEMAAVEGRVHRTLSGVQPTRGVRFGASSHVASVLLEMRESVPHLRFALNCRYDDAVGEALESLEWDIVENGQIDGRDAPPAVVLETGSEGTEPMAYVVAPDLQTLLERVLTLDEAVDNAERSLRP</sequence>
<dbReference type="Proteomes" id="UP000196084">
    <property type="component" value="Unassembled WGS sequence"/>
</dbReference>
<comment type="caution">
    <text evidence="7">The sequence shown here is derived from an EMBL/GenBank/DDBJ whole genome shotgun (WGS) entry which is preliminary data.</text>
</comment>
<reference evidence="7 8" key="1">
    <citation type="submission" date="2017-02" db="EMBL/GenBank/DDBJ databases">
        <title>Natronthermophilus aegyptiacus gen. nov.,sp. nov., an aerobic, extremely halophilic alkalithermophilic archaeon isolated from the athalassohaline Wadi An Natrun, Egypt.</title>
        <authorList>
            <person name="Zhao B."/>
        </authorList>
    </citation>
    <scope>NUCLEOTIDE SEQUENCE [LARGE SCALE GENOMIC DNA]</scope>
    <source>
        <strain evidence="7 8">CGMCC 1.3597</strain>
    </source>
</reference>